<feature type="transmembrane region" description="Helical" evidence="7">
    <location>
        <begin position="55"/>
        <end position="76"/>
    </location>
</feature>
<feature type="transmembrane region" description="Helical" evidence="7">
    <location>
        <begin position="311"/>
        <end position="334"/>
    </location>
</feature>
<name>A0A0L6ZA42_9CLOT</name>
<keyword evidence="6 7" id="KW-0472">Membrane</keyword>
<evidence type="ECO:0000256" key="4">
    <source>
        <dbReference type="ARBA" id="ARBA00022692"/>
    </source>
</evidence>
<feature type="transmembrane region" description="Helical" evidence="7">
    <location>
        <begin position="88"/>
        <end position="109"/>
    </location>
</feature>
<dbReference type="GO" id="GO:0022857">
    <property type="term" value="F:transmembrane transporter activity"/>
    <property type="evidence" value="ECO:0007669"/>
    <property type="project" value="InterPro"/>
</dbReference>
<dbReference type="AlphaFoldDB" id="A0A0L6ZA42"/>
<evidence type="ECO:0000256" key="1">
    <source>
        <dbReference type="ARBA" id="ARBA00004651"/>
    </source>
</evidence>
<dbReference type="GO" id="GO:0005886">
    <property type="term" value="C:plasma membrane"/>
    <property type="evidence" value="ECO:0007669"/>
    <property type="project" value="UniProtKB-SubCell"/>
</dbReference>
<feature type="transmembrane region" description="Helical" evidence="7">
    <location>
        <begin position="279"/>
        <end position="299"/>
    </location>
</feature>
<dbReference type="RefSeq" id="WP_052221467.1">
    <property type="nucleotide sequence ID" value="NZ_LHUR01000022.1"/>
</dbReference>
<sequence length="432" mass="48022">MEFNKDIETKLEVIDSARVTSNIVLLLLGRLVSLFGSQIYNFAIGLYVLQKTGSSAAFSITLVFGMLPRILFGPLAGVISDKVDRKKIVVLSDILSGTIVFALAALATADELRVSYIYAANFLLNTCNTFFDIPINASIPNIVDDKNLNRANSLNQTVSAMAQICGPFLGGIIFVLVDMRLFLIINAASFMLSGISEMFIDFNLNNTDKQEEKEAEEKKLSIGIIKEFKEVFKFLKTRELLIIIFGFSLFLNFFVAFGVTVPFPYIINNVIKLIPEKYGILEAMFPLGMMIGSIVMSIFKEKDKKYKSFIGSILLVSTATALMSLPVMPIFMNFNKNIYFVYYMVCLVISGASVIYANIPIQLVIQRETPDSIRGRIFALLETSSLSIFPLGLILSGLLLERIPVYILPLLSGAVMIFITLAMGLNKEIRKI</sequence>
<feature type="transmembrane region" description="Helical" evidence="7">
    <location>
        <begin position="340"/>
        <end position="365"/>
    </location>
</feature>
<dbReference type="CDD" id="cd06173">
    <property type="entry name" value="MFS_MefA_like"/>
    <property type="match status" value="1"/>
</dbReference>
<dbReference type="PANTHER" id="PTHR43266:SF9">
    <property type="entry name" value="PERMEASE, MAJOR FACILITATOR SUPERFAMILY-RELATED"/>
    <property type="match status" value="1"/>
</dbReference>
<dbReference type="STRING" id="36844.SAMN04488501_10262"/>
<dbReference type="InterPro" id="IPR020846">
    <property type="entry name" value="MFS_dom"/>
</dbReference>
<keyword evidence="3" id="KW-1003">Cell membrane</keyword>
<dbReference type="Pfam" id="PF07690">
    <property type="entry name" value="MFS_1"/>
    <property type="match status" value="1"/>
</dbReference>
<comment type="caution">
    <text evidence="9">The sequence shown here is derived from an EMBL/GenBank/DDBJ whole genome shotgun (WGS) entry which is preliminary data.</text>
</comment>
<keyword evidence="2" id="KW-0813">Transport</keyword>
<reference evidence="10" key="1">
    <citation type="submission" date="2015-08" db="EMBL/GenBank/DDBJ databases">
        <title>Genome sequence of the strict anaerobe Clostridium homopropionicum LuHBu1 (DSM 5847T).</title>
        <authorList>
            <person name="Poehlein A."/>
            <person name="Beck M."/>
            <person name="Schiel-Bengelsdorf B."/>
            <person name="Bengelsdorf F.R."/>
            <person name="Daniel R."/>
            <person name="Duerre P."/>
        </authorList>
    </citation>
    <scope>NUCLEOTIDE SEQUENCE [LARGE SCALE GENOMIC DNA]</scope>
    <source>
        <strain evidence="10">DSM 5847</strain>
    </source>
</reference>
<accession>A0A0L6ZA42</accession>
<feature type="transmembrane region" description="Helical" evidence="7">
    <location>
        <begin position="377"/>
        <end position="400"/>
    </location>
</feature>
<dbReference type="Gene3D" id="1.20.1250.20">
    <property type="entry name" value="MFS general substrate transporter like domains"/>
    <property type="match status" value="1"/>
</dbReference>
<dbReference type="InterPro" id="IPR011701">
    <property type="entry name" value="MFS"/>
</dbReference>
<feature type="transmembrane region" description="Helical" evidence="7">
    <location>
        <begin position="240"/>
        <end position="267"/>
    </location>
</feature>
<dbReference type="PANTHER" id="PTHR43266">
    <property type="entry name" value="MACROLIDE-EFFLUX PROTEIN"/>
    <property type="match status" value="1"/>
</dbReference>
<evidence type="ECO:0000313" key="10">
    <source>
        <dbReference type="Proteomes" id="UP000037043"/>
    </source>
</evidence>
<evidence type="ECO:0000259" key="8">
    <source>
        <dbReference type="PROSITE" id="PS50850"/>
    </source>
</evidence>
<feature type="transmembrane region" description="Helical" evidence="7">
    <location>
        <begin position="23"/>
        <end position="49"/>
    </location>
</feature>
<keyword evidence="10" id="KW-1185">Reference proteome</keyword>
<keyword evidence="5 7" id="KW-1133">Transmembrane helix</keyword>
<keyword evidence="4 7" id="KW-0812">Transmembrane</keyword>
<dbReference type="EMBL" id="LHUR01000022">
    <property type="protein sequence ID" value="KOA19841.1"/>
    <property type="molecule type" value="Genomic_DNA"/>
</dbReference>
<proteinExistence type="predicted"/>
<dbReference type="PROSITE" id="PS50850">
    <property type="entry name" value="MFS"/>
    <property type="match status" value="1"/>
</dbReference>
<evidence type="ECO:0000256" key="5">
    <source>
        <dbReference type="ARBA" id="ARBA00022989"/>
    </source>
</evidence>
<dbReference type="InterPro" id="IPR036259">
    <property type="entry name" value="MFS_trans_sf"/>
</dbReference>
<evidence type="ECO:0000256" key="7">
    <source>
        <dbReference type="SAM" id="Phobius"/>
    </source>
</evidence>
<dbReference type="Proteomes" id="UP000037043">
    <property type="component" value="Unassembled WGS sequence"/>
</dbReference>
<feature type="transmembrane region" description="Helical" evidence="7">
    <location>
        <begin position="158"/>
        <end position="177"/>
    </location>
</feature>
<feature type="domain" description="Major facilitator superfamily (MFS) profile" evidence="8">
    <location>
        <begin position="22"/>
        <end position="430"/>
    </location>
</feature>
<evidence type="ECO:0000313" key="9">
    <source>
        <dbReference type="EMBL" id="KOA19841.1"/>
    </source>
</evidence>
<evidence type="ECO:0000256" key="3">
    <source>
        <dbReference type="ARBA" id="ARBA00022475"/>
    </source>
</evidence>
<evidence type="ECO:0000256" key="6">
    <source>
        <dbReference type="ARBA" id="ARBA00023136"/>
    </source>
</evidence>
<gene>
    <name evidence="9" type="primary">entS</name>
    <name evidence="9" type="ORF">CLHOM_19300</name>
</gene>
<protein>
    <submittedName>
        <fullName evidence="9">Enterobactin exporter EntS</fullName>
    </submittedName>
</protein>
<comment type="subcellular location">
    <subcellularLocation>
        <location evidence="1">Cell membrane</location>
        <topology evidence="1">Multi-pass membrane protein</topology>
    </subcellularLocation>
</comment>
<dbReference type="PATRIC" id="fig|1121318.3.peg.1950"/>
<feature type="transmembrane region" description="Helical" evidence="7">
    <location>
        <begin position="406"/>
        <end position="425"/>
    </location>
</feature>
<organism evidence="9 10">
    <name type="scientific">Clostridium homopropionicum DSM 5847</name>
    <dbReference type="NCBI Taxonomy" id="1121318"/>
    <lineage>
        <taxon>Bacteria</taxon>
        <taxon>Bacillati</taxon>
        <taxon>Bacillota</taxon>
        <taxon>Clostridia</taxon>
        <taxon>Eubacteriales</taxon>
        <taxon>Clostridiaceae</taxon>
        <taxon>Clostridium</taxon>
    </lineage>
</organism>
<dbReference type="SUPFAM" id="SSF103473">
    <property type="entry name" value="MFS general substrate transporter"/>
    <property type="match status" value="1"/>
</dbReference>
<evidence type="ECO:0000256" key="2">
    <source>
        <dbReference type="ARBA" id="ARBA00022448"/>
    </source>
</evidence>